<evidence type="ECO:0000313" key="2">
    <source>
        <dbReference type="Proteomes" id="UP001367508"/>
    </source>
</evidence>
<accession>A0AAN9MFI5</accession>
<comment type="caution">
    <text evidence="1">The sequence shown here is derived from an EMBL/GenBank/DDBJ whole genome shotgun (WGS) entry which is preliminary data.</text>
</comment>
<organism evidence="1 2">
    <name type="scientific">Canavalia gladiata</name>
    <name type="common">Sword bean</name>
    <name type="synonym">Dolichos gladiatus</name>
    <dbReference type="NCBI Taxonomy" id="3824"/>
    <lineage>
        <taxon>Eukaryota</taxon>
        <taxon>Viridiplantae</taxon>
        <taxon>Streptophyta</taxon>
        <taxon>Embryophyta</taxon>
        <taxon>Tracheophyta</taxon>
        <taxon>Spermatophyta</taxon>
        <taxon>Magnoliopsida</taxon>
        <taxon>eudicotyledons</taxon>
        <taxon>Gunneridae</taxon>
        <taxon>Pentapetalae</taxon>
        <taxon>rosids</taxon>
        <taxon>fabids</taxon>
        <taxon>Fabales</taxon>
        <taxon>Fabaceae</taxon>
        <taxon>Papilionoideae</taxon>
        <taxon>50 kb inversion clade</taxon>
        <taxon>NPAAA clade</taxon>
        <taxon>indigoferoid/millettioid clade</taxon>
        <taxon>Phaseoleae</taxon>
        <taxon>Canavalia</taxon>
    </lineage>
</organism>
<sequence>MQRASFWVLTRYNTGLGTWGSHISLVNWGKIDSSQLLRALTDGSLYMVTVFSDSNSKTSHPSLQSGFPPEIAEFHFRQFRPLPPIFKCSASVDPWRDSVDFEFRLSKIEKVRGLGVSSSKGGML</sequence>
<dbReference type="EMBL" id="JAYMYQ010000002">
    <property type="protein sequence ID" value="KAK7351013.1"/>
    <property type="molecule type" value="Genomic_DNA"/>
</dbReference>
<dbReference type="Proteomes" id="UP001367508">
    <property type="component" value="Unassembled WGS sequence"/>
</dbReference>
<protein>
    <submittedName>
        <fullName evidence="1">Uncharacterized protein</fullName>
    </submittedName>
</protein>
<name>A0AAN9MFI5_CANGL</name>
<proteinExistence type="predicted"/>
<evidence type="ECO:0000313" key="1">
    <source>
        <dbReference type="EMBL" id="KAK7351013.1"/>
    </source>
</evidence>
<reference evidence="1 2" key="1">
    <citation type="submission" date="2024-01" db="EMBL/GenBank/DDBJ databases">
        <title>The genomes of 5 underutilized Papilionoideae crops provide insights into root nodulation and disease resistanc.</title>
        <authorList>
            <person name="Jiang F."/>
        </authorList>
    </citation>
    <scope>NUCLEOTIDE SEQUENCE [LARGE SCALE GENOMIC DNA]</scope>
    <source>
        <strain evidence="1">LVBAO_FW01</strain>
        <tissue evidence="1">Leaves</tissue>
    </source>
</reference>
<keyword evidence="2" id="KW-1185">Reference proteome</keyword>
<dbReference type="AlphaFoldDB" id="A0AAN9MFI5"/>
<gene>
    <name evidence="1" type="ORF">VNO77_10134</name>
</gene>